<dbReference type="RefSeq" id="XP_075103111.1">
    <property type="nucleotide sequence ID" value="XM_075247010.1"/>
</dbReference>
<reference evidence="2" key="2">
    <citation type="submission" date="2025-08" db="UniProtKB">
        <authorList>
            <consortium name="RefSeq"/>
        </authorList>
    </citation>
    <scope>IDENTIFICATION</scope>
    <source>
        <tissue evidence="2">Leaf</tissue>
    </source>
</reference>
<evidence type="ECO:0000313" key="1">
    <source>
        <dbReference type="Proteomes" id="UP000790787"/>
    </source>
</evidence>
<evidence type="ECO:0000313" key="2">
    <source>
        <dbReference type="RefSeq" id="XP_075103111.1"/>
    </source>
</evidence>
<name>A0AC58U0V9_TOBAC</name>
<reference evidence="1" key="1">
    <citation type="journal article" date="2014" name="Nat. Commun.">
        <title>The tobacco genome sequence and its comparison with those of tomato and potato.</title>
        <authorList>
            <person name="Sierro N."/>
            <person name="Battey J.N."/>
            <person name="Ouadi S."/>
            <person name="Bakaher N."/>
            <person name="Bovet L."/>
            <person name="Willig A."/>
            <person name="Goepfert S."/>
            <person name="Peitsch M.C."/>
            <person name="Ivanov N.V."/>
        </authorList>
    </citation>
    <scope>NUCLEOTIDE SEQUENCE [LARGE SCALE GENOMIC DNA]</scope>
</reference>
<protein>
    <submittedName>
        <fullName evidence="2">Uncharacterized protein LOC142177939</fullName>
    </submittedName>
</protein>
<proteinExistence type="predicted"/>
<dbReference type="Proteomes" id="UP000790787">
    <property type="component" value="Chromosome 3"/>
</dbReference>
<accession>A0AC58U0V9</accession>
<gene>
    <name evidence="2" type="primary">LOC142177939</name>
</gene>
<keyword evidence="1" id="KW-1185">Reference proteome</keyword>
<sequence length="163" mass="18868">MEQKIAKAPELKQGQAKEAQENTWQSGPWLIMGDFNAILNPDDRLKGSMVTEAETRDFRDFIMDTGLCELKTVGRDFTWTNSNVFSRIDRALVNAEWVTRFTQLEIEAMDPRFSNHSPIYIDFMETINTKPRPFKFLNHLADHPNFVEKKLNMDGKNLLSEIA</sequence>
<organism evidence="1 2">
    <name type="scientific">Nicotiana tabacum</name>
    <name type="common">Common tobacco</name>
    <dbReference type="NCBI Taxonomy" id="4097"/>
    <lineage>
        <taxon>Eukaryota</taxon>
        <taxon>Viridiplantae</taxon>
        <taxon>Streptophyta</taxon>
        <taxon>Embryophyta</taxon>
        <taxon>Tracheophyta</taxon>
        <taxon>Spermatophyta</taxon>
        <taxon>Magnoliopsida</taxon>
        <taxon>eudicotyledons</taxon>
        <taxon>Gunneridae</taxon>
        <taxon>Pentapetalae</taxon>
        <taxon>asterids</taxon>
        <taxon>lamiids</taxon>
        <taxon>Solanales</taxon>
        <taxon>Solanaceae</taxon>
        <taxon>Nicotianoideae</taxon>
        <taxon>Nicotianeae</taxon>
        <taxon>Nicotiana</taxon>
    </lineage>
</organism>